<sequence length="844" mass="95309">MPTFAKMHVYALIAFLVGIDLLSDTPVFGQPTLSQSPTPQWVASIVPNGLRPETKKISDGYYFKLLDYQLHAEQQVAYTHIIREIVNESGVQYGADISVTFSPAYQQLRFHELWIIRDGKRTNALHINKFKVVAIEQDAASFIYNGDYSAYLVLDDIRVGDQIEYSYSITGQNPVFEGRFFEDVYLQGSVPISQLHTSILVSASRALKVKTFNDAPAPTIQPMGQLLRYQWKRDMVEAMQYESYTPSWINTYQYVQLSEYADWEAVGEWAQRVNPLPAAIGGTLAAKTDELLRQSDQDPKKFANAAIRFVQDEIRYTGVEIGEYSHKAHQPDKVFSQRHGDCKDKSLLLVSMLRHAGINAQLALVSTTLIDKIKERLPSPSVFDHAIVRFEIDDKPYWADPTISHQGGDLDTRSMPIYGSALVLESPRSELTPVASNQSGSIQCEEQYILSPDEESTATLVVETIYNGHEADQLRSQLAYSSIWDTEKNYLDYYSKLYPEITSTDSLHIDDDRELNRITLLEYYRIPAFLAKNETGYHTVDLFAQMIYDRLPTVPATKTQPIAVNYPSDVAYRITIVSPYGWNMRRSNFFLDRDGYVFGTSTFAKADTLIMEYQFKYHTSAIPVSKLSEFAADVKTIADQQLSSTVTINTAAGAISRGFAWYAFLWSLVLLGLLVYLGFLAYRRPFLPKADPEMHYQYERVGGWLILPLLTFLVSPVVISISLITSGYFDAAIWNGHQGAPSNIPFKLLIAFELTGNLIIMGLSVICAIFMLKRKAMLPPLAIGFYLLNFVFVLFDFLLPQVIPGLKASPIGDVSSVIKAFVFAAVWIPYFMLSSRVRETFVNP</sequence>
<proteinExistence type="predicted"/>
<feature type="transmembrane region" description="Helical" evidence="1">
    <location>
        <begin position="815"/>
        <end position="833"/>
    </location>
</feature>
<name>A0A1H7PYI4_9SPHI</name>
<dbReference type="Pfam" id="PF01841">
    <property type="entry name" value="Transglut_core"/>
    <property type="match status" value="1"/>
</dbReference>
<keyword evidence="5" id="KW-1185">Reference proteome</keyword>
<dbReference type="PANTHER" id="PTHR33490">
    <property type="entry name" value="BLR5614 PROTEIN-RELATED"/>
    <property type="match status" value="1"/>
</dbReference>
<dbReference type="Pfam" id="PF10754">
    <property type="entry name" value="DUF2569"/>
    <property type="match status" value="1"/>
</dbReference>
<evidence type="ECO:0000313" key="4">
    <source>
        <dbReference type="EMBL" id="SEL40548.1"/>
    </source>
</evidence>
<dbReference type="EMBL" id="FNZR01000005">
    <property type="protein sequence ID" value="SEL40548.1"/>
    <property type="molecule type" value="Genomic_DNA"/>
</dbReference>
<feature type="transmembrane region" description="Helical" evidence="1">
    <location>
        <begin position="703"/>
        <end position="729"/>
    </location>
</feature>
<dbReference type="RefSeq" id="WP_090606135.1">
    <property type="nucleotide sequence ID" value="NZ_FNZR01000005.1"/>
</dbReference>
<keyword evidence="1" id="KW-1133">Transmembrane helix</keyword>
<dbReference type="AlphaFoldDB" id="A0A1H7PYI4"/>
<keyword evidence="1" id="KW-0472">Membrane</keyword>
<accession>A0A1H7PYI4</accession>
<evidence type="ECO:0000313" key="5">
    <source>
        <dbReference type="Proteomes" id="UP000198916"/>
    </source>
</evidence>
<dbReference type="STRING" id="332977.SAMN05421740_10568"/>
<evidence type="ECO:0000259" key="3">
    <source>
        <dbReference type="Pfam" id="PF12969"/>
    </source>
</evidence>
<dbReference type="InterPro" id="IPR024618">
    <property type="entry name" value="DUF3857"/>
</dbReference>
<feature type="transmembrane region" description="Helical" evidence="1">
    <location>
        <begin position="659"/>
        <end position="682"/>
    </location>
</feature>
<dbReference type="Gene3D" id="2.60.40.3140">
    <property type="match status" value="1"/>
</dbReference>
<reference evidence="5" key="1">
    <citation type="submission" date="2016-10" db="EMBL/GenBank/DDBJ databases">
        <authorList>
            <person name="Varghese N."/>
            <person name="Submissions S."/>
        </authorList>
    </citation>
    <scope>NUCLEOTIDE SEQUENCE [LARGE SCALE GENOMIC DNA]</scope>
    <source>
        <strain evidence="5">Jip14</strain>
    </source>
</reference>
<organism evidence="4 5">
    <name type="scientific">Parapedobacter koreensis</name>
    <dbReference type="NCBI Taxonomy" id="332977"/>
    <lineage>
        <taxon>Bacteria</taxon>
        <taxon>Pseudomonadati</taxon>
        <taxon>Bacteroidota</taxon>
        <taxon>Sphingobacteriia</taxon>
        <taxon>Sphingobacteriales</taxon>
        <taxon>Sphingobacteriaceae</taxon>
        <taxon>Parapedobacter</taxon>
    </lineage>
</organism>
<evidence type="ECO:0000259" key="2">
    <source>
        <dbReference type="Pfam" id="PF01841"/>
    </source>
</evidence>
<dbReference type="OrthoDB" id="98874at2"/>
<dbReference type="Pfam" id="PF12969">
    <property type="entry name" value="DUF3857"/>
    <property type="match status" value="1"/>
</dbReference>
<gene>
    <name evidence="4" type="ORF">SAMN05421740_10568</name>
</gene>
<feature type="domain" description="Transglutaminase-like" evidence="2">
    <location>
        <begin position="293"/>
        <end position="364"/>
    </location>
</feature>
<feature type="transmembrane region" description="Helical" evidence="1">
    <location>
        <begin position="784"/>
        <end position="803"/>
    </location>
</feature>
<dbReference type="Gene3D" id="3.10.620.30">
    <property type="match status" value="1"/>
</dbReference>
<feature type="domain" description="DUF3857" evidence="3">
    <location>
        <begin position="74"/>
        <end position="237"/>
    </location>
</feature>
<evidence type="ECO:0000256" key="1">
    <source>
        <dbReference type="SAM" id="Phobius"/>
    </source>
</evidence>
<dbReference type="InterPro" id="IPR019690">
    <property type="entry name" value="DUF2569"/>
</dbReference>
<keyword evidence="1" id="KW-0812">Transmembrane</keyword>
<feature type="transmembrane region" description="Helical" evidence="1">
    <location>
        <begin position="749"/>
        <end position="772"/>
    </location>
</feature>
<dbReference type="InterPro" id="IPR038765">
    <property type="entry name" value="Papain-like_cys_pep_sf"/>
</dbReference>
<dbReference type="Proteomes" id="UP000198916">
    <property type="component" value="Unassembled WGS sequence"/>
</dbReference>
<dbReference type="InterPro" id="IPR002931">
    <property type="entry name" value="Transglutaminase-like"/>
</dbReference>
<protein>
    <submittedName>
        <fullName evidence="4">Transglutaminase-like superfamily protein</fullName>
    </submittedName>
</protein>
<dbReference type="SUPFAM" id="SSF54001">
    <property type="entry name" value="Cysteine proteinases"/>
    <property type="match status" value="1"/>
</dbReference>